<proteinExistence type="predicted"/>
<evidence type="ECO:0000259" key="1">
    <source>
        <dbReference type="Pfam" id="PF10263"/>
    </source>
</evidence>
<name>A0A6J5P0G0_9CAUD</name>
<feature type="domain" description="SprT-like" evidence="1">
    <location>
        <begin position="44"/>
        <end position="106"/>
    </location>
</feature>
<protein>
    <submittedName>
        <fullName evidence="2">SprT-like</fullName>
    </submittedName>
</protein>
<gene>
    <name evidence="2" type="ORF">UFOVP770_21</name>
</gene>
<dbReference type="EMBL" id="LR796715">
    <property type="protein sequence ID" value="CAB4160984.1"/>
    <property type="molecule type" value="Genomic_DNA"/>
</dbReference>
<accession>A0A6J5P0G0</accession>
<reference evidence="2" key="1">
    <citation type="submission" date="2020-04" db="EMBL/GenBank/DDBJ databases">
        <authorList>
            <person name="Chiriac C."/>
            <person name="Salcher M."/>
            <person name="Ghai R."/>
            <person name="Kavagutti S V."/>
        </authorList>
    </citation>
    <scope>NUCLEOTIDE SEQUENCE</scope>
</reference>
<evidence type="ECO:0000313" key="2">
    <source>
        <dbReference type="EMBL" id="CAB4160984.1"/>
    </source>
</evidence>
<organism evidence="2">
    <name type="scientific">uncultured Caudovirales phage</name>
    <dbReference type="NCBI Taxonomy" id="2100421"/>
    <lineage>
        <taxon>Viruses</taxon>
        <taxon>Duplodnaviria</taxon>
        <taxon>Heunggongvirae</taxon>
        <taxon>Uroviricota</taxon>
        <taxon>Caudoviricetes</taxon>
        <taxon>Peduoviridae</taxon>
        <taxon>Maltschvirus</taxon>
        <taxon>Maltschvirus maltsch</taxon>
    </lineage>
</organism>
<dbReference type="InterPro" id="IPR006640">
    <property type="entry name" value="SprT-like_domain"/>
</dbReference>
<dbReference type="Pfam" id="PF10263">
    <property type="entry name" value="SprT-like"/>
    <property type="match status" value="1"/>
</dbReference>
<sequence length="114" mass="13299">MWITEDTLAALYTAFIQIEPFASFPFPSAKRVEFVVCNDPEIYGEYEPEPHKITISKGRCSHLNTVIITLLHEMIHQMMYIKYPKSEIYTSHKGEFKQIKIKVAKQFGFDPLEL</sequence>